<keyword evidence="2" id="KW-1185">Reference proteome</keyword>
<dbReference type="AlphaFoldDB" id="A0A9N9G9Z2"/>
<protein>
    <submittedName>
        <fullName evidence="1">11958_t:CDS:1</fullName>
    </submittedName>
</protein>
<dbReference type="InterPro" id="IPR003477">
    <property type="entry name" value="PemK-like"/>
</dbReference>
<dbReference type="InterPro" id="IPR011067">
    <property type="entry name" value="Plasmid_toxin/cell-grow_inhib"/>
</dbReference>
<name>A0A9N9G9Z2_9GLOM</name>
<dbReference type="GO" id="GO:0004521">
    <property type="term" value="F:RNA endonuclease activity"/>
    <property type="evidence" value="ECO:0007669"/>
    <property type="project" value="TreeGrafter"/>
</dbReference>
<dbReference type="SUPFAM" id="SSF50118">
    <property type="entry name" value="Cell growth inhibitor/plasmid maintenance toxic component"/>
    <property type="match status" value="1"/>
</dbReference>
<dbReference type="Pfam" id="PF02452">
    <property type="entry name" value="PemK_toxin"/>
    <property type="match status" value="1"/>
</dbReference>
<reference evidence="1" key="1">
    <citation type="submission" date="2021-06" db="EMBL/GenBank/DDBJ databases">
        <authorList>
            <person name="Kallberg Y."/>
            <person name="Tangrot J."/>
            <person name="Rosling A."/>
        </authorList>
    </citation>
    <scope>NUCLEOTIDE SEQUENCE</scope>
    <source>
        <strain evidence="1">FL130A</strain>
    </source>
</reference>
<sequence>MSKLFPQGFPVKGEIYKANFSPSRGKELKEVHPCLILSNNVQNEYGHYVLVAPITSTVKKVRLFEVAINPTKSNGLTKLSKILLNQVRSIDKKRLFECLGKVDPKILLAVRQGIE</sequence>
<dbReference type="EMBL" id="CAJVPS010003358">
    <property type="protein sequence ID" value="CAG8587375.1"/>
    <property type="molecule type" value="Genomic_DNA"/>
</dbReference>
<comment type="caution">
    <text evidence="1">The sequence shown here is derived from an EMBL/GenBank/DDBJ whole genome shotgun (WGS) entry which is preliminary data.</text>
</comment>
<feature type="non-terminal residue" evidence="1">
    <location>
        <position position="115"/>
    </location>
</feature>
<evidence type="ECO:0000313" key="2">
    <source>
        <dbReference type="Proteomes" id="UP000789508"/>
    </source>
</evidence>
<dbReference type="PANTHER" id="PTHR33988">
    <property type="entry name" value="ENDORIBONUCLEASE MAZF-RELATED"/>
    <property type="match status" value="1"/>
</dbReference>
<dbReference type="Proteomes" id="UP000789508">
    <property type="component" value="Unassembled WGS sequence"/>
</dbReference>
<dbReference type="Gene3D" id="2.30.30.110">
    <property type="match status" value="1"/>
</dbReference>
<dbReference type="PIRSF" id="PIRSF033490">
    <property type="entry name" value="MazF"/>
    <property type="match status" value="1"/>
</dbReference>
<dbReference type="GO" id="GO:0006402">
    <property type="term" value="P:mRNA catabolic process"/>
    <property type="evidence" value="ECO:0007669"/>
    <property type="project" value="TreeGrafter"/>
</dbReference>
<accession>A0A9N9G9Z2</accession>
<gene>
    <name evidence="1" type="ORF">ALEPTO_LOCUS7546</name>
</gene>
<dbReference type="GO" id="GO:0003677">
    <property type="term" value="F:DNA binding"/>
    <property type="evidence" value="ECO:0007669"/>
    <property type="project" value="InterPro"/>
</dbReference>
<dbReference type="GO" id="GO:0016075">
    <property type="term" value="P:rRNA catabolic process"/>
    <property type="evidence" value="ECO:0007669"/>
    <property type="project" value="TreeGrafter"/>
</dbReference>
<organism evidence="1 2">
    <name type="scientific">Ambispora leptoticha</name>
    <dbReference type="NCBI Taxonomy" id="144679"/>
    <lineage>
        <taxon>Eukaryota</taxon>
        <taxon>Fungi</taxon>
        <taxon>Fungi incertae sedis</taxon>
        <taxon>Mucoromycota</taxon>
        <taxon>Glomeromycotina</taxon>
        <taxon>Glomeromycetes</taxon>
        <taxon>Archaeosporales</taxon>
        <taxon>Ambisporaceae</taxon>
        <taxon>Ambispora</taxon>
    </lineage>
</organism>
<evidence type="ECO:0000313" key="1">
    <source>
        <dbReference type="EMBL" id="CAG8587375.1"/>
    </source>
</evidence>
<proteinExistence type="predicted"/>
<dbReference type="OrthoDB" id="2403278at2759"/>
<dbReference type="PANTHER" id="PTHR33988:SF1">
    <property type="entry name" value="ENDORIBONUCLEASE MAZF7-RELATED"/>
    <property type="match status" value="1"/>
</dbReference>